<dbReference type="InterPro" id="IPR050250">
    <property type="entry name" value="Macrolide_Exporter_MacB"/>
</dbReference>
<keyword evidence="2" id="KW-1003">Cell membrane</keyword>
<feature type="domain" description="MacB-like periplasmic core" evidence="9">
    <location>
        <begin position="21"/>
        <end position="211"/>
    </location>
</feature>
<evidence type="ECO:0000256" key="5">
    <source>
        <dbReference type="ARBA" id="ARBA00023136"/>
    </source>
</evidence>
<evidence type="ECO:0000259" key="9">
    <source>
        <dbReference type="Pfam" id="PF12704"/>
    </source>
</evidence>
<evidence type="ECO:0000256" key="3">
    <source>
        <dbReference type="ARBA" id="ARBA00022692"/>
    </source>
</evidence>
<feature type="transmembrane region" description="Helical" evidence="7">
    <location>
        <begin position="772"/>
        <end position="795"/>
    </location>
</feature>
<comment type="subcellular location">
    <subcellularLocation>
        <location evidence="1">Cell membrane</location>
        <topology evidence="1">Multi-pass membrane protein</topology>
    </subcellularLocation>
</comment>
<dbReference type="Pfam" id="PF12704">
    <property type="entry name" value="MacB_PCD"/>
    <property type="match status" value="2"/>
</dbReference>
<dbReference type="InterPro" id="IPR025857">
    <property type="entry name" value="MacB_PCD"/>
</dbReference>
<dbReference type="GO" id="GO:0005886">
    <property type="term" value="C:plasma membrane"/>
    <property type="evidence" value="ECO:0007669"/>
    <property type="project" value="UniProtKB-SubCell"/>
</dbReference>
<proteinExistence type="inferred from homology"/>
<feature type="transmembrane region" description="Helical" evidence="7">
    <location>
        <begin position="378"/>
        <end position="404"/>
    </location>
</feature>
<dbReference type="AlphaFoldDB" id="A0AA52EGI9"/>
<gene>
    <name evidence="10" type="ORF">QGN29_08825</name>
</gene>
<feature type="transmembrane region" description="Helical" evidence="7">
    <location>
        <begin position="730"/>
        <end position="752"/>
    </location>
</feature>
<dbReference type="GO" id="GO:0022857">
    <property type="term" value="F:transmembrane transporter activity"/>
    <property type="evidence" value="ECO:0007669"/>
    <property type="project" value="TreeGrafter"/>
</dbReference>
<organism evidence="10 11">
    <name type="scientific">Temperatibacter marinus</name>
    <dbReference type="NCBI Taxonomy" id="1456591"/>
    <lineage>
        <taxon>Bacteria</taxon>
        <taxon>Pseudomonadati</taxon>
        <taxon>Pseudomonadota</taxon>
        <taxon>Alphaproteobacteria</taxon>
        <taxon>Kordiimonadales</taxon>
        <taxon>Temperatibacteraceae</taxon>
        <taxon>Temperatibacter</taxon>
    </lineage>
</organism>
<dbReference type="PANTHER" id="PTHR30572:SF4">
    <property type="entry name" value="ABC TRANSPORTER PERMEASE YTRF"/>
    <property type="match status" value="1"/>
</dbReference>
<feature type="domain" description="ABC3 transporter permease C-terminal" evidence="8">
    <location>
        <begin position="690"/>
        <end position="801"/>
    </location>
</feature>
<evidence type="ECO:0000259" key="8">
    <source>
        <dbReference type="Pfam" id="PF02687"/>
    </source>
</evidence>
<accession>A0AA52EGI9</accession>
<dbReference type="RefSeq" id="WP_310797490.1">
    <property type="nucleotide sequence ID" value="NZ_CP123872.1"/>
</dbReference>
<comment type="similarity">
    <text evidence="6">Belongs to the ABC-4 integral membrane protein family.</text>
</comment>
<feature type="transmembrane region" description="Helical" evidence="7">
    <location>
        <begin position="336"/>
        <end position="358"/>
    </location>
</feature>
<feature type="transmembrane region" description="Helical" evidence="7">
    <location>
        <begin position="686"/>
        <end position="709"/>
    </location>
</feature>
<sequence>MFGSYIKIALRSLSKNKLYAAINLIGLALGLAVYLISGLIAHYEKNHDHMFENRDRTYTVSSYNNPLNNNANVESSGTYMALQPLMKVQMPELTVARGLDMEVLLQTDDKGFYEQAKFIDPEFLDIFNFDYSSGGKASLTGPNQAILTEEMAVKYFGTVDAVGRRFDIRGQDTVTSILVVAIIKEVAVDSHFNSDLMGNDRLGLMVHIKTIDTIWDFLKPDTNWGWLSSRYHSYIMTDGAVSLNSLNTRVNQLYMQSAPKRELDVVSKLVVRPLVDKNLSTWFSVGIPVIDIMEYLGLLILVVAIVNYSNLATAQNMGRFKEVGLRKTLGANRKQLLVQFMVECESIVCMAMVLALVLVELSIQPFNAALGKNLIIDYVAITPWVLTTTVLVGLMAGSYPAYMITKMSASDAIKNVAQKGRSGSLFRNIMIGVQFVISIVMLAMVLVVTSQNNEMTKDSEIFPKSQVMTLSRIDDQAIMDKKETLYNELMKLADVENVSFASQVPFVNQNWTWTVSKVKGEDQGVSMNNMHGDPNFLDLYDIPIVAGRNFDDKNSSDEAKSGDPLAKVIINEKAVSLLGFETPSEALGQSVYVGDPKNPYELSILGVMEDRNVLGLQNHVKPFILRWREANYNYVSIRLRKGASSQTIDKIEDLWKQLFPKNPIEWSFLDSRFEENFKIMKASGSILAGFATLAMTLALFGLFGLAAFMAEQRTKEIGLRKILGAGIKQIVPMLLLQFSKPALWSMLIAFPLAYYSATRYLEIFATRIDSTIFLIVLACSFSVLLSWLTISVHALKVARENPIKALRYE</sequence>
<evidence type="ECO:0000313" key="10">
    <source>
        <dbReference type="EMBL" id="WND01661.1"/>
    </source>
</evidence>
<dbReference type="EMBL" id="CP123872">
    <property type="protein sequence ID" value="WND01661.1"/>
    <property type="molecule type" value="Genomic_DNA"/>
</dbReference>
<dbReference type="Pfam" id="PF02687">
    <property type="entry name" value="FtsX"/>
    <property type="match status" value="2"/>
</dbReference>
<evidence type="ECO:0000256" key="4">
    <source>
        <dbReference type="ARBA" id="ARBA00022989"/>
    </source>
</evidence>
<keyword evidence="4 7" id="KW-1133">Transmembrane helix</keyword>
<evidence type="ECO:0000313" key="11">
    <source>
        <dbReference type="Proteomes" id="UP001268683"/>
    </source>
</evidence>
<feature type="domain" description="ABC3 transporter permease C-terminal" evidence="8">
    <location>
        <begin position="297"/>
        <end position="408"/>
    </location>
</feature>
<feature type="transmembrane region" description="Helical" evidence="7">
    <location>
        <begin position="21"/>
        <end position="43"/>
    </location>
</feature>
<dbReference type="PANTHER" id="PTHR30572">
    <property type="entry name" value="MEMBRANE COMPONENT OF TRANSPORTER-RELATED"/>
    <property type="match status" value="1"/>
</dbReference>
<name>A0AA52EGI9_9PROT</name>
<feature type="transmembrane region" description="Helical" evidence="7">
    <location>
        <begin position="425"/>
        <end position="448"/>
    </location>
</feature>
<dbReference type="InterPro" id="IPR003838">
    <property type="entry name" value="ABC3_permease_C"/>
</dbReference>
<feature type="transmembrane region" description="Helical" evidence="7">
    <location>
        <begin position="295"/>
        <end position="315"/>
    </location>
</feature>
<dbReference type="KEGG" id="tmk:QGN29_08825"/>
<keyword evidence="3 7" id="KW-0812">Transmembrane</keyword>
<keyword evidence="11" id="KW-1185">Reference proteome</keyword>
<feature type="domain" description="MacB-like periplasmic core" evidence="9">
    <location>
        <begin position="429"/>
        <end position="651"/>
    </location>
</feature>
<protein>
    <submittedName>
        <fullName evidence="10">ABC transporter permease</fullName>
    </submittedName>
</protein>
<evidence type="ECO:0000256" key="2">
    <source>
        <dbReference type="ARBA" id="ARBA00022475"/>
    </source>
</evidence>
<evidence type="ECO:0000256" key="6">
    <source>
        <dbReference type="ARBA" id="ARBA00038076"/>
    </source>
</evidence>
<evidence type="ECO:0000256" key="7">
    <source>
        <dbReference type="SAM" id="Phobius"/>
    </source>
</evidence>
<dbReference type="Proteomes" id="UP001268683">
    <property type="component" value="Chromosome"/>
</dbReference>
<reference evidence="10" key="1">
    <citation type="submission" date="2023-04" db="EMBL/GenBank/DDBJ databases">
        <title>Complete genome sequence of Temperatibacter marinus.</title>
        <authorList>
            <person name="Rong J.-C."/>
            <person name="Yi M.-L."/>
            <person name="Zhao Q."/>
        </authorList>
    </citation>
    <scope>NUCLEOTIDE SEQUENCE</scope>
    <source>
        <strain evidence="10">NBRC 110045</strain>
    </source>
</reference>
<evidence type="ECO:0000256" key="1">
    <source>
        <dbReference type="ARBA" id="ARBA00004651"/>
    </source>
</evidence>
<keyword evidence="5 7" id="KW-0472">Membrane</keyword>